<dbReference type="InterPro" id="IPR002295">
    <property type="entry name" value="N4/N6-MTase_EcoPI_Mod-like"/>
</dbReference>
<organism evidence="8 9">
    <name type="scientific">Croceicoccus marinus</name>
    <dbReference type="NCBI Taxonomy" id="450378"/>
    <lineage>
        <taxon>Bacteria</taxon>
        <taxon>Pseudomonadati</taxon>
        <taxon>Pseudomonadota</taxon>
        <taxon>Alphaproteobacteria</taxon>
        <taxon>Sphingomonadales</taxon>
        <taxon>Erythrobacteraceae</taxon>
        <taxon>Croceicoccus</taxon>
    </lineage>
</organism>
<dbReference type="InterPro" id="IPR029063">
    <property type="entry name" value="SAM-dependent_MTases_sf"/>
</dbReference>
<comment type="similarity">
    <text evidence="1">Belongs to the N(4)/N(6)-methyltransferase family.</text>
</comment>
<dbReference type="PRINTS" id="PR00506">
    <property type="entry name" value="D21N6MTFRASE"/>
</dbReference>
<accession>A0A1Z1FCT4</accession>
<dbReference type="Gene3D" id="3.40.50.150">
    <property type="entry name" value="Vaccinia Virus protein VP39"/>
    <property type="match status" value="1"/>
</dbReference>
<evidence type="ECO:0000256" key="1">
    <source>
        <dbReference type="ARBA" id="ARBA00006594"/>
    </source>
</evidence>
<dbReference type="AlphaFoldDB" id="A0A1Z1FCT4"/>
<dbReference type="InterPro" id="IPR002941">
    <property type="entry name" value="DNA_methylase_N4/N6"/>
</dbReference>
<keyword evidence="3" id="KW-0489">Methyltransferase</keyword>
<evidence type="ECO:0000256" key="6">
    <source>
        <dbReference type="ARBA" id="ARBA00047942"/>
    </source>
</evidence>
<dbReference type="PANTHER" id="PTHR13370:SF3">
    <property type="entry name" value="TRNA (GUANINE(10)-N2)-METHYLTRANSFERASE HOMOLOG"/>
    <property type="match status" value="1"/>
</dbReference>
<dbReference type="GO" id="GO:0032259">
    <property type="term" value="P:methylation"/>
    <property type="evidence" value="ECO:0007669"/>
    <property type="project" value="UniProtKB-KW"/>
</dbReference>
<dbReference type="STRING" id="450378.GCA_001661675_02152"/>
<evidence type="ECO:0000256" key="4">
    <source>
        <dbReference type="ARBA" id="ARBA00022679"/>
    </source>
</evidence>
<evidence type="ECO:0000259" key="7">
    <source>
        <dbReference type="Pfam" id="PF01555"/>
    </source>
</evidence>
<feature type="domain" description="DNA methylase N-4/N-6" evidence="7">
    <location>
        <begin position="117"/>
        <end position="373"/>
    </location>
</feature>
<dbReference type="EMBL" id="CP019602">
    <property type="protein sequence ID" value="ARU16562.1"/>
    <property type="molecule type" value="Genomic_DNA"/>
</dbReference>
<keyword evidence="9" id="KW-1185">Reference proteome</keyword>
<keyword evidence="4" id="KW-0808">Transferase</keyword>
<evidence type="ECO:0000256" key="2">
    <source>
        <dbReference type="ARBA" id="ARBA00011900"/>
    </source>
</evidence>
<dbReference type="Proteomes" id="UP000195807">
    <property type="component" value="Chromosome"/>
</dbReference>
<evidence type="ECO:0000256" key="3">
    <source>
        <dbReference type="ARBA" id="ARBA00022603"/>
    </source>
</evidence>
<dbReference type="PANTHER" id="PTHR13370">
    <property type="entry name" value="RNA METHYLASE-RELATED"/>
    <property type="match status" value="1"/>
</dbReference>
<dbReference type="KEGG" id="cman:A9D14_10685"/>
<proteinExistence type="inferred from homology"/>
<comment type="catalytic activity">
    <reaction evidence="6">
        <text>a 2'-deoxyadenosine in DNA + S-adenosyl-L-methionine = an N(6)-methyl-2'-deoxyadenosine in DNA + S-adenosyl-L-homocysteine + H(+)</text>
        <dbReference type="Rhea" id="RHEA:15197"/>
        <dbReference type="Rhea" id="RHEA-COMP:12418"/>
        <dbReference type="Rhea" id="RHEA-COMP:12419"/>
        <dbReference type="ChEBI" id="CHEBI:15378"/>
        <dbReference type="ChEBI" id="CHEBI:57856"/>
        <dbReference type="ChEBI" id="CHEBI:59789"/>
        <dbReference type="ChEBI" id="CHEBI:90615"/>
        <dbReference type="ChEBI" id="CHEBI:90616"/>
        <dbReference type="EC" id="2.1.1.72"/>
    </reaction>
</comment>
<evidence type="ECO:0000313" key="8">
    <source>
        <dbReference type="EMBL" id="ARU16562.1"/>
    </source>
</evidence>
<dbReference type="PROSITE" id="PS00092">
    <property type="entry name" value="N6_MTASE"/>
    <property type="match status" value="1"/>
</dbReference>
<dbReference type="GO" id="GO:0003677">
    <property type="term" value="F:DNA binding"/>
    <property type="evidence" value="ECO:0007669"/>
    <property type="project" value="InterPro"/>
</dbReference>
<dbReference type="GO" id="GO:0005737">
    <property type="term" value="C:cytoplasm"/>
    <property type="evidence" value="ECO:0007669"/>
    <property type="project" value="TreeGrafter"/>
</dbReference>
<dbReference type="SUPFAM" id="SSF53335">
    <property type="entry name" value="S-adenosyl-L-methionine-dependent methyltransferases"/>
    <property type="match status" value="1"/>
</dbReference>
<keyword evidence="5" id="KW-0949">S-adenosyl-L-methionine</keyword>
<name>A0A1Z1FCT4_9SPHN</name>
<evidence type="ECO:0000313" key="9">
    <source>
        <dbReference type="Proteomes" id="UP000195807"/>
    </source>
</evidence>
<sequence length="498" mass="54990">MQQAAHQQDETAAFLADLPAPAAARGGGVSLEWPGRGSWLEGGMGSGPGRSLYRDPASQPEDVARLLAPKLLTGFERWDGSPDHAPCSELTLHDNLLIQGENLQVLATLRRRYRGRVALIYIDPPYNTASGGFAYHDRFTRADWLGFMRDRLLFARDLLAPDGSIYVNIDYNEAHYLKVLMDEVFGPSNFQREIIWRIGWLSGFKTRARNFIRNHDTILFYSRDAQRMKFNKAYLGPDDFAPRFKPAEAAELTAMLEGEGLARTAVRRVMKAAQTIGLPVRYPVEDVWNASAYDRLNSVAITSYAGESVSKLLGSADVKGQKSEALLKRIIEASSDSGDIVLDFFAGSGSTCAAAHKLGRRWIGIEQMDYAGSIARERMKRVIAGDGVGISRRVGWRGGGSFAFCRLADWRERLLAKADDTETLARRVRELGWLHHTAAGDAWDWDASAALPERARRNALVEAVAANPMPVAAERADDPWLALPAAERAINEGLQAAC</sequence>
<dbReference type="RefSeq" id="WP_066846193.1">
    <property type="nucleotide sequence ID" value="NZ_CP019602.1"/>
</dbReference>
<gene>
    <name evidence="8" type="ORF">A9D14_10685</name>
</gene>
<protein>
    <recommendedName>
        <fullName evidence="2">site-specific DNA-methyltransferase (adenine-specific)</fullName>
        <ecNumber evidence="2">2.1.1.72</ecNumber>
    </recommendedName>
</protein>
<dbReference type="EC" id="2.1.1.72" evidence="2"/>
<dbReference type="REBASE" id="205298">
    <property type="entry name" value="M.CmaE4A9ORF10685P"/>
</dbReference>
<dbReference type="OrthoDB" id="9816043at2"/>
<dbReference type="InterPro" id="IPR002052">
    <property type="entry name" value="DNA_methylase_N6_adenine_CS"/>
</dbReference>
<evidence type="ECO:0000256" key="5">
    <source>
        <dbReference type="ARBA" id="ARBA00022691"/>
    </source>
</evidence>
<dbReference type="Pfam" id="PF01555">
    <property type="entry name" value="N6_N4_Mtase"/>
    <property type="match status" value="1"/>
</dbReference>
<reference evidence="8 9" key="1">
    <citation type="submission" date="2017-01" db="EMBL/GenBank/DDBJ databases">
        <title>Complete genome sequence of esterase-producing bacterium Croceicoccus marinus E4A9.</title>
        <authorList>
            <person name="Wu Y.-H."/>
            <person name="Cheng H."/>
            <person name="Xu L."/>
            <person name="Huo Y.-Y."/>
            <person name="Wang C.-S."/>
            <person name="Xu X.-W."/>
        </authorList>
    </citation>
    <scope>NUCLEOTIDE SEQUENCE [LARGE SCALE GENOMIC DNA]</scope>
    <source>
        <strain evidence="8 9">E4A9</strain>
    </source>
</reference>
<dbReference type="GO" id="GO:0009007">
    <property type="term" value="F:site-specific DNA-methyltransferase (adenine-specific) activity"/>
    <property type="evidence" value="ECO:0007669"/>
    <property type="project" value="UniProtKB-EC"/>
</dbReference>
<dbReference type="GO" id="GO:0008170">
    <property type="term" value="F:N-methyltransferase activity"/>
    <property type="evidence" value="ECO:0007669"/>
    <property type="project" value="InterPro"/>
</dbReference>